<dbReference type="EMBL" id="CP014782">
    <property type="protein sequence ID" value="AQS39138.1"/>
    <property type="molecule type" value="Genomic_DNA"/>
</dbReference>
<sequence>MSIRTHSNNIISRFMLFTTIACSSSVHAEEGGSGHYMPGSMASSIDGVPATETVIARINYLTYSGSFDKDVVVPIAGLAATEVDVESQALGLTLLWRPPIEFAEGWSYAMSTTIPYVTIDVTASVSDVSKSVGAKKSSSDSGIGDIILMPLMLNYTITPELNTNFRISAYAPTGDYEVGRLANTGKNFWSFEPTASLIYLNPRTGREFSTFGGITFNQTNSATDYKSGDQAHIESTFIQHLPMFGGVAGFGTTAYWYQQISGDSGSGAKYGDFKARSIGGGPTLFYSAKTGNTDIVAELKWLHEFDTNRRAKGDTIFFKILAKF</sequence>
<accession>A0A1S6HUP1</accession>
<keyword evidence="2" id="KW-1185">Reference proteome</keyword>
<dbReference type="AlphaFoldDB" id="A0A1S6HUP1"/>
<dbReference type="RefSeq" id="WP_237157888.1">
    <property type="nucleotide sequence ID" value="NZ_CP014782.1"/>
</dbReference>
<proteinExistence type="predicted"/>
<evidence type="ECO:0000313" key="2">
    <source>
        <dbReference type="Proteomes" id="UP000189545"/>
    </source>
</evidence>
<gene>
    <name evidence="1" type="ORF">Sps_04023</name>
</gene>
<protein>
    <submittedName>
        <fullName evidence="1">Protein involved in meta-pathway of phenol degradation</fullName>
    </submittedName>
</protein>
<dbReference type="Proteomes" id="UP000189545">
    <property type="component" value="Chromosome"/>
</dbReference>
<evidence type="ECO:0000313" key="1">
    <source>
        <dbReference type="EMBL" id="AQS39138.1"/>
    </source>
</evidence>
<name>A0A1S6HUP1_9GAMM</name>
<reference evidence="1 2" key="1">
    <citation type="submission" date="2016-03" db="EMBL/GenBank/DDBJ databases">
        <title>Complete genome sequence of Shewanella psychrophila WP2, a deep sea bacterium isolated from west Pacific sediment.</title>
        <authorList>
            <person name="Xu G."/>
            <person name="Jian H."/>
        </authorList>
    </citation>
    <scope>NUCLEOTIDE SEQUENCE [LARGE SCALE GENOMIC DNA]</scope>
    <source>
        <strain evidence="1 2">WP2</strain>
    </source>
</reference>
<organism evidence="1 2">
    <name type="scientific">Shewanella psychrophila</name>
    <dbReference type="NCBI Taxonomy" id="225848"/>
    <lineage>
        <taxon>Bacteria</taxon>
        <taxon>Pseudomonadati</taxon>
        <taxon>Pseudomonadota</taxon>
        <taxon>Gammaproteobacteria</taxon>
        <taxon>Alteromonadales</taxon>
        <taxon>Shewanellaceae</taxon>
        <taxon>Shewanella</taxon>
    </lineage>
</organism>
<dbReference type="Pfam" id="PF13557">
    <property type="entry name" value="Phenol_MetA_deg"/>
    <property type="match status" value="1"/>
</dbReference>
<dbReference type="InterPro" id="IPR025737">
    <property type="entry name" value="FApF"/>
</dbReference>
<dbReference type="STRING" id="225848.Sps_04023"/>
<dbReference type="KEGG" id="spsw:Sps_04023"/>